<dbReference type="RefSeq" id="WP_115586030.1">
    <property type="nucleotide sequence ID" value="NZ_CP025544.1"/>
</dbReference>
<comment type="subunit">
    <text evidence="10 11">Homohexamer. Organized in a ring with a central cavity.</text>
</comment>
<dbReference type="SUPFAM" id="SSF88697">
    <property type="entry name" value="PUA domain-like"/>
    <property type="match status" value="1"/>
</dbReference>
<feature type="domain" description="Lon N-terminal" evidence="17">
    <location>
        <begin position="33"/>
        <end position="228"/>
    </location>
</feature>
<dbReference type="Gene3D" id="1.20.5.5270">
    <property type="match status" value="1"/>
</dbReference>
<feature type="domain" description="Lon proteolytic" evidence="16">
    <location>
        <begin position="617"/>
        <end position="797"/>
    </location>
</feature>
<dbReference type="AlphaFoldDB" id="A0A345ZCJ8"/>
<evidence type="ECO:0000256" key="1">
    <source>
        <dbReference type="ARBA" id="ARBA00004496"/>
    </source>
</evidence>
<dbReference type="InterPro" id="IPR014721">
    <property type="entry name" value="Ribsml_uS5_D2-typ_fold_subgr"/>
</dbReference>
<dbReference type="GO" id="GO:0005524">
    <property type="term" value="F:ATP binding"/>
    <property type="evidence" value="ECO:0007669"/>
    <property type="project" value="UniProtKB-UniRule"/>
</dbReference>
<dbReference type="FunFam" id="3.40.50.300:FF:000021">
    <property type="entry name" value="Lon protease homolog"/>
    <property type="match status" value="1"/>
</dbReference>
<keyword evidence="6 10" id="KW-0720">Serine protease</keyword>
<dbReference type="NCBIfam" id="TIGR00763">
    <property type="entry name" value="lon"/>
    <property type="match status" value="1"/>
</dbReference>
<dbReference type="PROSITE" id="PS51786">
    <property type="entry name" value="LON_PROTEOLYTIC"/>
    <property type="match status" value="1"/>
</dbReference>
<keyword evidence="8 10" id="KW-0346">Stress response</keyword>
<dbReference type="GO" id="GO:0005737">
    <property type="term" value="C:cytoplasm"/>
    <property type="evidence" value="ECO:0007669"/>
    <property type="project" value="UniProtKB-SubCell"/>
</dbReference>
<dbReference type="PANTHER" id="PTHR10046">
    <property type="entry name" value="ATP DEPENDENT LON PROTEASE FAMILY MEMBER"/>
    <property type="match status" value="1"/>
</dbReference>
<dbReference type="SMART" id="SM00464">
    <property type="entry name" value="LON"/>
    <property type="match status" value="1"/>
</dbReference>
<evidence type="ECO:0000256" key="7">
    <source>
        <dbReference type="ARBA" id="ARBA00022840"/>
    </source>
</evidence>
<keyword evidence="7 10" id="KW-0067">ATP-binding</keyword>
<evidence type="ECO:0000256" key="14">
    <source>
        <dbReference type="PROSITE-ProRule" id="PRU01122"/>
    </source>
</evidence>
<evidence type="ECO:0000313" key="18">
    <source>
        <dbReference type="EMBL" id="AXK61015.1"/>
    </source>
</evidence>
<dbReference type="InterPro" id="IPR046336">
    <property type="entry name" value="Lon_prtase_N_sf"/>
</dbReference>
<evidence type="ECO:0000256" key="15">
    <source>
        <dbReference type="SAM" id="MobiDB-lite"/>
    </source>
</evidence>
<feature type="active site" evidence="10 12">
    <location>
        <position position="747"/>
    </location>
</feature>
<name>A0A345ZCJ8_9BACT</name>
<dbReference type="SUPFAM" id="SSF52540">
    <property type="entry name" value="P-loop containing nucleoside triphosphate hydrolases"/>
    <property type="match status" value="1"/>
</dbReference>
<evidence type="ECO:0000259" key="16">
    <source>
        <dbReference type="PROSITE" id="PS51786"/>
    </source>
</evidence>
<comment type="induction">
    <text evidence="10">By heat shock.</text>
</comment>
<comment type="function">
    <text evidence="10">ATP-dependent serine protease that mediates the selective degradation of mutant and abnormal proteins as well as certain short-lived regulatory proteins. Required for cellular homeostasis and for survival from DNA damage and developmental changes induced by stress. Degrades polypeptides processively to yield small peptide fragments that are 5 to 10 amino acids long. Binds to DNA in a double-stranded, site-specific manner.</text>
</comment>
<dbReference type="GO" id="GO:0034605">
    <property type="term" value="P:cellular response to heat"/>
    <property type="evidence" value="ECO:0007669"/>
    <property type="project" value="UniProtKB-UniRule"/>
</dbReference>
<dbReference type="KEGG" id="cdes:C0J27_04760"/>
<dbReference type="InterPro" id="IPR004815">
    <property type="entry name" value="Lon_bac/euk-typ"/>
</dbReference>
<dbReference type="GO" id="GO:0043565">
    <property type="term" value="F:sequence-specific DNA binding"/>
    <property type="evidence" value="ECO:0007669"/>
    <property type="project" value="UniProtKB-UniRule"/>
</dbReference>
<evidence type="ECO:0000256" key="13">
    <source>
        <dbReference type="PIRSR" id="PIRSR001174-2"/>
    </source>
</evidence>
<feature type="binding site" evidence="10 13">
    <location>
        <begin position="380"/>
        <end position="387"/>
    </location>
    <ligand>
        <name>ATP</name>
        <dbReference type="ChEBI" id="CHEBI:30616"/>
    </ligand>
</feature>
<evidence type="ECO:0000256" key="8">
    <source>
        <dbReference type="ARBA" id="ARBA00023016"/>
    </source>
</evidence>
<dbReference type="InterPro" id="IPR003593">
    <property type="entry name" value="AAA+_ATPase"/>
</dbReference>
<keyword evidence="2 10" id="KW-0963">Cytoplasm</keyword>
<dbReference type="CDD" id="cd19500">
    <property type="entry name" value="RecA-like_Lon"/>
    <property type="match status" value="1"/>
</dbReference>
<dbReference type="GO" id="GO:0006515">
    <property type="term" value="P:protein quality control for misfolded or incompletely synthesized proteins"/>
    <property type="evidence" value="ECO:0007669"/>
    <property type="project" value="UniProtKB-UniRule"/>
</dbReference>
<comment type="catalytic activity">
    <reaction evidence="9 10 11 14">
        <text>Hydrolysis of proteins in presence of ATP.</text>
        <dbReference type="EC" id="3.4.21.53"/>
    </reaction>
</comment>
<dbReference type="PRINTS" id="PR00830">
    <property type="entry name" value="ENDOLAPTASE"/>
</dbReference>
<dbReference type="InterPro" id="IPR020568">
    <property type="entry name" value="Ribosomal_Su5_D2-typ_SF"/>
</dbReference>
<evidence type="ECO:0000256" key="2">
    <source>
        <dbReference type="ARBA" id="ARBA00022490"/>
    </source>
</evidence>
<dbReference type="InterPro" id="IPR027543">
    <property type="entry name" value="Lon_bac"/>
</dbReference>
<dbReference type="PIRSF" id="PIRSF001174">
    <property type="entry name" value="Lon_proteas"/>
    <property type="match status" value="1"/>
</dbReference>
<feature type="compositionally biased region" description="Basic residues" evidence="15">
    <location>
        <begin position="820"/>
        <end position="831"/>
    </location>
</feature>
<dbReference type="Gene3D" id="2.30.130.40">
    <property type="entry name" value="LON domain-like"/>
    <property type="match status" value="1"/>
</dbReference>
<dbReference type="SMART" id="SM00382">
    <property type="entry name" value="AAA"/>
    <property type="match status" value="1"/>
</dbReference>
<dbReference type="OrthoDB" id="9803599at2"/>
<evidence type="ECO:0000256" key="9">
    <source>
        <dbReference type="ARBA" id="ARBA00050665"/>
    </source>
</evidence>
<feature type="region of interest" description="Disordered" evidence="15">
    <location>
        <begin position="806"/>
        <end position="831"/>
    </location>
</feature>
<evidence type="ECO:0000256" key="12">
    <source>
        <dbReference type="PIRSR" id="PIRSR001174-1"/>
    </source>
</evidence>
<dbReference type="InterPro" id="IPR015947">
    <property type="entry name" value="PUA-like_sf"/>
</dbReference>
<comment type="subcellular location">
    <subcellularLocation>
        <location evidence="1 10 11">Cytoplasm</location>
    </subcellularLocation>
</comment>
<sequence length="831" mass="93052">MNSEKDIITTFAKDSEFNNASTDTTIEDLPLTLPVLPLKNIVTLPSSIVPVIVGRKSSINAVEYAMKHNNKTIFVTSQKHPDTEDPKLDDLFEYGTVSSILQIIKMPNGSLKILIEGIHRAKIASMAPQSDFLQANFEYIPTVHSSSNSEMEAAWRQLDLVYQSYIKVNTKIPTDLTVMTRSFTDKDSVVDTIAVHANLSFLDRQKILETPELTTRMINLTVLLKNEIDILDVEQRIKCRIQDQVEKNQREYYLTEQIKAIHKELGKEDQMEEVNELRLQLKALKLPAHLVEKTDKELSRLEQMPAMSAESSVSKNYLDWIINLPWHKISKDSISLKQAETILNKQHAGLKKVKDRIIEFIAAKKFAKNLTRSPIICLVGAPGVGKTSLASSIAASLGREFVRISLGGVRDEAEIRGHRRTYIGAMPGKIIQAMRKAKTVNPVILLDEIDKMARDHAGDPSAALLEVLDPEQNKSFIDHFVDAEYDLSQVMFIATANMIEMIPYPLYDRMEIISLAGYTEKDKLFIANKFLIPKHLKEHNVPKKQFKINDATLLLVINEYTQEAGVRQLERVVTKLIRKAIQELLNGDLEKVVTVTPALIQTWLGYPKFKKTNLNIGNRVGIATGLAWTEMGGDVLEIEVALLPGKGNFTLTGQLGEVMQESAQAAFSYIKANATRLKIPQTMFNNKDIHIHLPEGATPKDGPSAGISMCCAMVSALTGVPLKPHLAMTGEITLRGRVLGVGGLKEKLLAAQQYQMTDVILPYPNEDDIKEFAHEIENVNLFFAKDMDEVLERALEENPFTRKVAKEKVEKKKSVEKTSAPKKKKTVTASN</sequence>
<keyword evidence="3 10" id="KW-0645">Protease</keyword>
<keyword evidence="4 10" id="KW-0547">Nucleotide-binding</keyword>
<protein>
    <recommendedName>
        <fullName evidence="10 11">Lon protease</fullName>
        <ecNumber evidence="10 11">3.4.21.53</ecNumber>
    </recommendedName>
    <alternativeName>
        <fullName evidence="10">ATP-dependent protease La</fullName>
    </alternativeName>
</protein>
<dbReference type="Proteomes" id="UP000254834">
    <property type="component" value="Chromosome"/>
</dbReference>
<evidence type="ECO:0000256" key="4">
    <source>
        <dbReference type="ARBA" id="ARBA00022741"/>
    </source>
</evidence>
<evidence type="ECO:0000256" key="11">
    <source>
        <dbReference type="PIRNR" id="PIRNR001174"/>
    </source>
</evidence>
<evidence type="ECO:0000256" key="5">
    <source>
        <dbReference type="ARBA" id="ARBA00022801"/>
    </source>
</evidence>
<dbReference type="InterPro" id="IPR054594">
    <property type="entry name" value="Lon_lid"/>
</dbReference>
<dbReference type="HAMAP" id="MF_01973">
    <property type="entry name" value="lon_bact"/>
    <property type="match status" value="1"/>
</dbReference>
<keyword evidence="19" id="KW-1185">Reference proteome</keyword>
<dbReference type="Pfam" id="PF05362">
    <property type="entry name" value="Lon_C"/>
    <property type="match status" value="1"/>
</dbReference>
<dbReference type="Pfam" id="PF22667">
    <property type="entry name" value="Lon_lid"/>
    <property type="match status" value="1"/>
</dbReference>
<dbReference type="InterPro" id="IPR027065">
    <property type="entry name" value="Lon_Prtase"/>
</dbReference>
<dbReference type="SUPFAM" id="SSF54211">
    <property type="entry name" value="Ribosomal protein S5 domain 2-like"/>
    <property type="match status" value="1"/>
</dbReference>
<dbReference type="Pfam" id="PF00004">
    <property type="entry name" value="AAA"/>
    <property type="match status" value="1"/>
</dbReference>
<dbReference type="GO" id="GO:0016887">
    <property type="term" value="F:ATP hydrolysis activity"/>
    <property type="evidence" value="ECO:0007669"/>
    <property type="project" value="UniProtKB-UniRule"/>
</dbReference>
<feature type="active site" evidence="10 12">
    <location>
        <position position="704"/>
    </location>
</feature>
<evidence type="ECO:0000256" key="6">
    <source>
        <dbReference type="ARBA" id="ARBA00022825"/>
    </source>
</evidence>
<dbReference type="Gene3D" id="3.30.230.10">
    <property type="match status" value="1"/>
</dbReference>
<dbReference type="InterPro" id="IPR008269">
    <property type="entry name" value="Lon_proteolytic"/>
</dbReference>
<gene>
    <name evidence="10 18" type="primary">lon</name>
    <name evidence="18" type="ORF">C0J27_04760</name>
</gene>
<dbReference type="InterPro" id="IPR003959">
    <property type="entry name" value="ATPase_AAA_core"/>
</dbReference>
<dbReference type="EMBL" id="CP025544">
    <property type="protein sequence ID" value="AXK61015.1"/>
    <property type="molecule type" value="Genomic_DNA"/>
</dbReference>
<dbReference type="EC" id="3.4.21.53" evidence="10 11"/>
<feature type="compositionally biased region" description="Basic and acidic residues" evidence="15">
    <location>
        <begin position="806"/>
        <end position="816"/>
    </location>
</feature>
<reference evidence="18 19" key="1">
    <citation type="submission" date="2017-12" db="EMBL/GenBank/DDBJ databases">
        <title>Chromulinavorax destructans is a abundant pathogen of dominant heterotrophic picoflagllates.</title>
        <authorList>
            <person name="Deeg C.M."/>
            <person name="Zimmer M."/>
            <person name="Suttle C.A."/>
        </authorList>
    </citation>
    <scope>NUCLEOTIDE SEQUENCE [LARGE SCALE GENOMIC DNA]</scope>
    <source>
        <strain evidence="18 19">SeV1</strain>
    </source>
</reference>
<dbReference type="GO" id="GO:0004252">
    <property type="term" value="F:serine-type endopeptidase activity"/>
    <property type="evidence" value="ECO:0007669"/>
    <property type="project" value="UniProtKB-UniRule"/>
</dbReference>
<dbReference type="PROSITE" id="PS51787">
    <property type="entry name" value="LON_N"/>
    <property type="match status" value="1"/>
</dbReference>
<dbReference type="GO" id="GO:0004176">
    <property type="term" value="F:ATP-dependent peptidase activity"/>
    <property type="evidence" value="ECO:0007669"/>
    <property type="project" value="UniProtKB-UniRule"/>
</dbReference>
<organism evidence="18 19">
    <name type="scientific">Candidatus Chromulinivorax destructor</name>
    <dbReference type="NCBI Taxonomy" id="2066483"/>
    <lineage>
        <taxon>Bacteria</taxon>
        <taxon>Candidatus Babelota</taxon>
        <taxon>Candidatus Babeliae</taxon>
        <taxon>Candidatus Babeliales</taxon>
        <taxon>Candidatus Chromulinivoraceae</taxon>
        <taxon>Candidatus Chromulinivorax</taxon>
    </lineage>
</organism>
<dbReference type="InterPro" id="IPR027417">
    <property type="entry name" value="P-loop_NTPase"/>
</dbReference>
<keyword evidence="5 10" id="KW-0378">Hydrolase</keyword>
<accession>A0A345ZCJ8</accession>
<dbReference type="Pfam" id="PF02190">
    <property type="entry name" value="LON_substr_bdg"/>
    <property type="match status" value="1"/>
</dbReference>
<dbReference type="InterPro" id="IPR003111">
    <property type="entry name" value="Lon_prtase_N"/>
</dbReference>
<evidence type="ECO:0000313" key="19">
    <source>
        <dbReference type="Proteomes" id="UP000254834"/>
    </source>
</evidence>
<dbReference type="Gene3D" id="1.10.8.60">
    <property type="match status" value="1"/>
</dbReference>
<comment type="similarity">
    <text evidence="10 11 14">Belongs to the peptidase S16 family.</text>
</comment>
<evidence type="ECO:0000259" key="17">
    <source>
        <dbReference type="PROSITE" id="PS51787"/>
    </source>
</evidence>
<evidence type="ECO:0000256" key="3">
    <source>
        <dbReference type="ARBA" id="ARBA00022670"/>
    </source>
</evidence>
<dbReference type="Gene3D" id="3.40.50.300">
    <property type="entry name" value="P-loop containing nucleotide triphosphate hydrolases"/>
    <property type="match status" value="1"/>
</dbReference>
<proteinExistence type="evidence at transcript level"/>
<dbReference type="FunFam" id="1.20.5.5270:FF:000002">
    <property type="entry name" value="Lon protease homolog"/>
    <property type="match status" value="1"/>
</dbReference>
<evidence type="ECO:0000256" key="10">
    <source>
        <dbReference type="HAMAP-Rule" id="MF_01973"/>
    </source>
</evidence>
<dbReference type="Gene3D" id="1.20.58.1480">
    <property type="match status" value="1"/>
</dbReference>